<sequence length="41" mass="4662">MTTQLSVMNITDLDQRSVLFLQPGEISLRSCKAYDCSREIV</sequence>
<comment type="caution">
    <text evidence="2">The sequence shown here is derived from an EMBL/GenBank/DDBJ whole genome shotgun (WGS) entry which is preliminary data.</text>
</comment>
<organism evidence="2 3">
    <name type="scientific">Rotaria socialis</name>
    <dbReference type="NCBI Taxonomy" id="392032"/>
    <lineage>
        <taxon>Eukaryota</taxon>
        <taxon>Metazoa</taxon>
        <taxon>Spiralia</taxon>
        <taxon>Gnathifera</taxon>
        <taxon>Rotifera</taxon>
        <taxon>Eurotatoria</taxon>
        <taxon>Bdelloidea</taxon>
        <taxon>Philodinida</taxon>
        <taxon>Philodinidae</taxon>
        <taxon>Rotaria</taxon>
    </lineage>
</organism>
<evidence type="ECO:0000313" key="1">
    <source>
        <dbReference type="EMBL" id="CAF5139461.1"/>
    </source>
</evidence>
<name>A0A822G071_9BILA</name>
<protein>
    <submittedName>
        <fullName evidence="2">Uncharacterized protein</fullName>
    </submittedName>
</protein>
<dbReference type="AlphaFoldDB" id="A0A822G071"/>
<dbReference type="Proteomes" id="UP000663848">
    <property type="component" value="Unassembled WGS sequence"/>
</dbReference>
<dbReference type="EMBL" id="CAJOBR010090248">
    <property type="protein sequence ID" value="CAF5139461.1"/>
    <property type="molecule type" value="Genomic_DNA"/>
</dbReference>
<gene>
    <name evidence="1" type="ORF">QYT958_LOCUS47557</name>
    <name evidence="2" type="ORF">QYT958_LOCUS47589</name>
</gene>
<proteinExistence type="predicted"/>
<evidence type="ECO:0000313" key="2">
    <source>
        <dbReference type="EMBL" id="CAF5139812.1"/>
    </source>
</evidence>
<reference evidence="2" key="1">
    <citation type="submission" date="2021-02" db="EMBL/GenBank/DDBJ databases">
        <authorList>
            <person name="Nowell W R."/>
        </authorList>
    </citation>
    <scope>NUCLEOTIDE SEQUENCE</scope>
</reference>
<evidence type="ECO:0000313" key="3">
    <source>
        <dbReference type="Proteomes" id="UP000663848"/>
    </source>
</evidence>
<accession>A0A822G071</accession>
<dbReference type="EMBL" id="CAJOBR010090469">
    <property type="protein sequence ID" value="CAF5139812.1"/>
    <property type="molecule type" value="Genomic_DNA"/>
</dbReference>
<feature type="non-terminal residue" evidence="2">
    <location>
        <position position="1"/>
    </location>
</feature>